<proteinExistence type="predicted"/>
<feature type="region of interest" description="Disordered" evidence="1">
    <location>
        <begin position="1"/>
        <end position="25"/>
    </location>
</feature>
<name>A0ABP4QVW7_9ACTN</name>
<evidence type="ECO:0000256" key="1">
    <source>
        <dbReference type="SAM" id="MobiDB-lite"/>
    </source>
</evidence>
<accession>A0ABP4QVW7</accession>
<organism evidence="2 3">
    <name type="scientific">Nonomuraea maheshkhaliensis</name>
    <dbReference type="NCBI Taxonomy" id="419590"/>
    <lineage>
        <taxon>Bacteria</taxon>
        <taxon>Bacillati</taxon>
        <taxon>Actinomycetota</taxon>
        <taxon>Actinomycetes</taxon>
        <taxon>Streptosporangiales</taxon>
        <taxon>Streptosporangiaceae</taxon>
        <taxon>Nonomuraea</taxon>
    </lineage>
</organism>
<evidence type="ECO:0000313" key="3">
    <source>
        <dbReference type="Proteomes" id="UP001500064"/>
    </source>
</evidence>
<dbReference type="EMBL" id="BAAAMU010000011">
    <property type="protein sequence ID" value="GAA1623794.1"/>
    <property type="molecule type" value="Genomic_DNA"/>
</dbReference>
<keyword evidence="3" id="KW-1185">Reference proteome</keyword>
<evidence type="ECO:0000313" key="2">
    <source>
        <dbReference type="EMBL" id="GAA1623794.1"/>
    </source>
</evidence>
<comment type="caution">
    <text evidence="2">The sequence shown here is derived from an EMBL/GenBank/DDBJ whole genome shotgun (WGS) entry which is preliminary data.</text>
</comment>
<reference evidence="3" key="1">
    <citation type="journal article" date="2019" name="Int. J. Syst. Evol. Microbiol.">
        <title>The Global Catalogue of Microorganisms (GCM) 10K type strain sequencing project: providing services to taxonomists for standard genome sequencing and annotation.</title>
        <authorList>
            <consortium name="The Broad Institute Genomics Platform"/>
            <consortium name="The Broad Institute Genome Sequencing Center for Infectious Disease"/>
            <person name="Wu L."/>
            <person name="Ma J."/>
        </authorList>
    </citation>
    <scope>NUCLEOTIDE SEQUENCE [LARGE SCALE GENOMIC DNA]</scope>
    <source>
        <strain evidence="3">JCM 13929</strain>
    </source>
</reference>
<dbReference type="Proteomes" id="UP001500064">
    <property type="component" value="Unassembled WGS sequence"/>
</dbReference>
<protein>
    <submittedName>
        <fullName evidence="2">Uncharacterized protein</fullName>
    </submittedName>
</protein>
<sequence>MTTGLYSGRTERGGASGDRVDIDPGEGLALGVTSGSRVPQMCSEKSTQICGLSCENACGHADTACH</sequence>
<gene>
    <name evidence="2" type="ORF">GCM10009733_020550</name>
</gene>